<reference evidence="2 3" key="1">
    <citation type="submission" date="2015-05" db="EMBL/GenBank/DDBJ databases">
        <authorList>
            <person name="Wang D.B."/>
            <person name="Wang M."/>
        </authorList>
    </citation>
    <scope>NUCLEOTIDE SEQUENCE [LARGE SCALE GENOMIC DNA]</scope>
    <source>
        <strain evidence="2">VL1</strain>
    </source>
</reference>
<dbReference type="EMBL" id="CVQH01006002">
    <property type="protein sequence ID" value="CRK14875.1"/>
    <property type="molecule type" value="Genomic_DNA"/>
</dbReference>
<gene>
    <name evidence="2" type="ORF">BN1708_011279</name>
</gene>
<accession>A0A0G4KZQ3</accession>
<dbReference type="Proteomes" id="UP000044602">
    <property type="component" value="Unassembled WGS sequence"/>
</dbReference>
<dbReference type="InterPro" id="IPR011709">
    <property type="entry name" value="DEAD-box_helicase_OB_fold"/>
</dbReference>
<protein>
    <recommendedName>
        <fullName evidence="1">DEAD-box helicase OB fold domain-containing protein</fullName>
    </recommendedName>
</protein>
<organism evidence="2 3">
    <name type="scientific">Verticillium longisporum</name>
    <name type="common">Verticillium dahliae var. longisporum</name>
    <dbReference type="NCBI Taxonomy" id="100787"/>
    <lineage>
        <taxon>Eukaryota</taxon>
        <taxon>Fungi</taxon>
        <taxon>Dikarya</taxon>
        <taxon>Ascomycota</taxon>
        <taxon>Pezizomycotina</taxon>
        <taxon>Sordariomycetes</taxon>
        <taxon>Hypocreomycetidae</taxon>
        <taxon>Glomerellales</taxon>
        <taxon>Plectosphaerellaceae</taxon>
        <taxon>Verticillium</taxon>
    </lineage>
</organism>
<evidence type="ECO:0000313" key="2">
    <source>
        <dbReference type="EMBL" id="CRK14875.1"/>
    </source>
</evidence>
<keyword evidence="3" id="KW-1185">Reference proteome</keyword>
<dbReference type="Pfam" id="PF07717">
    <property type="entry name" value="OB_NTP_bind"/>
    <property type="match status" value="1"/>
</dbReference>
<evidence type="ECO:0000259" key="1">
    <source>
        <dbReference type="Pfam" id="PF07717"/>
    </source>
</evidence>
<proteinExistence type="predicted"/>
<dbReference type="STRING" id="100787.A0A0G4KZQ3"/>
<dbReference type="AlphaFoldDB" id="A0A0G4KZQ3"/>
<sequence>MDALVSRYSRPAFQEENTFRDEEEQDLELMGAAPPLSLKFAMPPVAHPSSWLRAATDDRSNPDCPIKIAHGTTTLAFRFQGGIINADRTLWCKKRRVNLRNMKTAMNIRRQLRALCLKEALLAEAPPPDPQPFAPLAPERAESLLKCFLRGFVSKTAVLAPDASYVTSQGKHVVAIHPASVLHGQKREAIMFLEHVYTQKNYAKKVSVIQANWIIEALQGGA</sequence>
<name>A0A0G4KZQ3_VERLO</name>
<feature type="domain" description="DEAD-box helicase OB fold" evidence="1">
    <location>
        <begin position="144"/>
        <end position="216"/>
    </location>
</feature>
<evidence type="ECO:0000313" key="3">
    <source>
        <dbReference type="Proteomes" id="UP000044602"/>
    </source>
</evidence>